<proteinExistence type="inferred from homology"/>
<comment type="similarity">
    <text evidence="1">Belongs to the intradiol ring-cleavage dioxygenase family.</text>
</comment>
<sequence length="194" mass="20815">MTDLAADLAPTPGQTIGPFFHYALPYAHDRELVPPGRAGAVRLHGHVYDGAGNGVPDALVEIRHADPSGAVPAVEGSIRREGGAFTGWGRSTTDRTGRYWFSTLEPGPTRAGGAACFAVTVFARGLLNRLFTRVYVPGDDAALAAEPLLAGLPADERTRLVAVREPGGDLWFDVHLQGERETVFLSFPRHRDCT</sequence>
<evidence type="ECO:0000259" key="4">
    <source>
        <dbReference type="Pfam" id="PF00775"/>
    </source>
</evidence>
<keyword evidence="3 5" id="KW-0560">Oxidoreductase</keyword>
<accession>A0A417XXS7</accession>
<dbReference type="InterPro" id="IPR012786">
    <property type="entry name" value="Protocat_dOase_a"/>
</dbReference>
<dbReference type="RefSeq" id="WP_118927353.1">
    <property type="nucleotide sequence ID" value="NZ_QXGH01000027.1"/>
</dbReference>
<evidence type="ECO:0000313" key="6">
    <source>
        <dbReference type="Proteomes" id="UP000283644"/>
    </source>
</evidence>
<dbReference type="Proteomes" id="UP000283644">
    <property type="component" value="Unassembled WGS sequence"/>
</dbReference>
<feature type="domain" description="Intradiol ring-cleavage dioxygenases" evidence="4">
    <location>
        <begin position="28"/>
        <end position="112"/>
    </location>
</feature>
<dbReference type="InterPro" id="IPR000627">
    <property type="entry name" value="Intradiol_dOase_C"/>
</dbReference>
<dbReference type="OrthoDB" id="9805815at2"/>
<protein>
    <submittedName>
        <fullName evidence="5">Protocatechuate 3,4-dioxygenase subunit alpha</fullName>
        <ecNumber evidence="5">1.13.11.3</ecNumber>
    </submittedName>
</protein>
<dbReference type="SUPFAM" id="SSF49482">
    <property type="entry name" value="Aromatic compound dioxygenase"/>
    <property type="match status" value="1"/>
</dbReference>
<gene>
    <name evidence="5" type="primary">pcaG</name>
    <name evidence="5" type="ORF">D0Z08_21685</name>
</gene>
<dbReference type="AlphaFoldDB" id="A0A417XXS7"/>
<evidence type="ECO:0000256" key="2">
    <source>
        <dbReference type="ARBA" id="ARBA00022964"/>
    </source>
</evidence>
<dbReference type="NCBIfam" id="TIGR02423">
    <property type="entry name" value="protocat_alph"/>
    <property type="match status" value="1"/>
</dbReference>
<reference evidence="5 6" key="1">
    <citation type="submission" date="2018-09" db="EMBL/GenBank/DDBJ databases">
        <title>Genome sequencing of Nocardioides immobilis CCTCC AB 2017083 for comparison to Nocardioides silvaticus.</title>
        <authorList>
            <person name="Li C."/>
            <person name="Wang G."/>
        </authorList>
    </citation>
    <scope>NUCLEOTIDE SEQUENCE [LARGE SCALE GENOMIC DNA]</scope>
    <source>
        <strain evidence="5 6">CCTCC AB 2017083</strain>
    </source>
</reference>
<evidence type="ECO:0000256" key="3">
    <source>
        <dbReference type="ARBA" id="ARBA00023002"/>
    </source>
</evidence>
<dbReference type="Pfam" id="PF00775">
    <property type="entry name" value="Dioxygenase_C"/>
    <property type="match status" value="1"/>
</dbReference>
<comment type="caution">
    <text evidence="5">The sequence shown here is derived from an EMBL/GenBank/DDBJ whole genome shotgun (WGS) entry which is preliminary data.</text>
</comment>
<dbReference type="PANTHER" id="PTHR33711">
    <property type="entry name" value="DIOXYGENASE, PUTATIVE (AFU_ORTHOLOGUE AFUA_2G02910)-RELATED"/>
    <property type="match status" value="1"/>
</dbReference>
<evidence type="ECO:0000256" key="1">
    <source>
        <dbReference type="ARBA" id="ARBA00007825"/>
    </source>
</evidence>
<keyword evidence="2 5" id="KW-0223">Dioxygenase</keyword>
<dbReference type="EMBL" id="QXGH01000027">
    <property type="protein sequence ID" value="RHW25050.1"/>
    <property type="molecule type" value="Genomic_DNA"/>
</dbReference>
<keyword evidence="6" id="KW-1185">Reference proteome</keyword>
<dbReference type="InterPro" id="IPR050770">
    <property type="entry name" value="Intradiol_RC_Dioxygenase"/>
</dbReference>
<evidence type="ECO:0000313" key="5">
    <source>
        <dbReference type="EMBL" id="RHW25050.1"/>
    </source>
</evidence>
<dbReference type="Gene3D" id="2.60.130.10">
    <property type="entry name" value="Aromatic compound dioxygenase"/>
    <property type="match status" value="1"/>
</dbReference>
<dbReference type="InterPro" id="IPR015889">
    <property type="entry name" value="Intradiol_dOase_core"/>
</dbReference>
<dbReference type="PANTHER" id="PTHR33711:SF9">
    <property type="entry name" value="PROTOCATECHUATE 3,4-DIOXYGENASE ALPHA CHAIN"/>
    <property type="match status" value="1"/>
</dbReference>
<name>A0A417XXS7_9ACTN</name>
<dbReference type="GO" id="GO:0008199">
    <property type="term" value="F:ferric iron binding"/>
    <property type="evidence" value="ECO:0007669"/>
    <property type="project" value="InterPro"/>
</dbReference>
<dbReference type="EC" id="1.13.11.3" evidence="5"/>
<dbReference type="GO" id="GO:0018578">
    <property type="term" value="F:protocatechuate 3,4-dioxygenase activity"/>
    <property type="evidence" value="ECO:0007669"/>
    <property type="project" value="UniProtKB-EC"/>
</dbReference>
<organism evidence="5 6">
    <name type="scientific">Nocardioides immobilis</name>
    <dbReference type="NCBI Taxonomy" id="2049295"/>
    <lineage>
        <taxon>Bacteria</taxon>
        <taxon>Bacillati</taxon>
        <taxon>Actinomycetota</taxon>
        <taxon>Actinomycetes</taxon>
        <taxon>Propionibacteriales</taxon>
        <taxon>Nocardioidaceae</taxon>
        <taxon>Nocardioides</taxon>
    </lineage>
</organism>